<organism evidence="1 2">
    <name type="scientific">Paenibacillus agaridevorans</name>
    <dbReference type="NCBI Taxonomy" id="171404"/>
    <lineage>
        <taxon>Bacteria</taxon>
        <taxon>Bacillati</taxon>
        <taxon>Bacillota</taxon>
        <taxon>Bacilli</taxon>
        <taxon>Bacillales</taxon>
        <taxon>Paenibacillaceae</taxon>
        <taxon>Paenibacillus</taxon>
    </lineage>
</organism>
<protein>
    <recommendedName>
        <fullName evidence="3">CDP-Glycerol:Poly(Glycerophosphate) glycerophosphotransferase</fullName>
    </recommendedName>
</protein>
<sequence>MRKHVQKQLLDLVATVWEGVVYATAPTTDHRSATTVLDDCQVAVGAIDRSLQDGLSEVRYFFYKKLNLDVLNLLNQLASHVTENVHLALEEQLNRIYSELMNEPEVKLEIVFLPYKASMWDSLESIWRAAQVDPHCNSYVVPIPYFDRNADGTIREAHYEGNDFPEYVTITNFNQYDIVKHQPDVIYIHNPFDDRNAVTIVHPDYFSSELKKHTNLLVYVPYFVLGGGISDSQTVSLPVYEHMDLMIVQSEKYKEIYAQFIPEHKLMALGSPKIDRIVQSQMEKEHMPISWRSIIGHKKVVFYNVSLSSIYQYGTKVLTKMKYVFDVFAARKDIVLLWRPHPLMESTLMSLDSSLYEHYQGLKRQFVSNDLGIYDTKPDMGAAIEVSDAYVGEETSSIVHLFGSSGKPILITDTIIDQKPEQEDIAALAFYDAYFEGDSAWFAAIDYNAICKIDIKSGKAELICKLPTSNPGQWQYYDILKVGDKLYVLPMNATDLCEYDLNTRTLKIIPIPDAGTYNFDRMIHYGYSLILKPKCYPAILKYDLRSDDFIKYSDPIKPFLRDDQPSMFMWAVCTRGSRMLIGSAIDNRILEFEMESGELEIHTVGSMETNFFAMAFDGKDYWFVPNEGRAIVRWNYETKKTIEYTAYPEGFEGESRLFAGIVYCGGYLLAFPRSANMIIRIDAETGDMTEYRLSLPYEEGGRKSGYYQYVSQYYFSKKLDDNRVAALSAYDNRLVIIDLETEEMNSVVCKLRMQDVEQCIAEMNHFTVLNDNLPYASRENRYLSINDFIERYVLRNEHNRFAQQQSYANEINNMDGSSGEKIHHYVKGQFDPHEG</sequence>
<proteinExistence type="predicted"/>
<gene>
    <name evidence="1" type="ORF">PAT3040_01751</name>
</gene>
<dbReference type="AlphaFoldDB" id="A0A2R5ETU2"/>
<dbReference type="SUPFAM" id="SSF75011">
    <property type="entry name" value="3-carboxy-cis,cis-mucoante lactonizing enzyme"/>
    <property type="match status" value="1"/>
</dbReference>
<evidence type="ECO:0000313" key="1">
    <source>
        <dbReference type="EMBL" id="GBG07203.1"/>
    </source>
</evidence>
<dbReference type="RefSeq" id="WP_108992303.1">
    <property type="nucleotide sequence ID" value="NZ_BDQX01000080.1"/>
</dbReference>
<comment type="caution">
    <text evidence="1">The sequence shown here is derived from an EMBL/GenBank/DDBJ whole genome shotgun (WGS) entry which is preliminary data.</text>
</comment>
<evidence type="ECO:0000313" key="2">
    <source>
        <dbReference type="Proteomes" id="UP000245202"/>
    </source>
</evidence>
<dbReference type="Proteomes" id="UP000245202">
    <property type="component" value="Unassembled WGS sequence"/>
</dbReference>
<name>A0A2R5ETU2_9BACL</name>
<evidence type="ECO:0008006" key="3">
    <source>
        <dbReference type="Google" id="ProtNLM"/>
    </source>
</evidence>
<keyword evidence="2" id="KW-1185">Reference proteome</keyword>
<reference evidence="1 2" key="1">
    <citation type="submission" date="2017-08" db="EMBL/GenBank/DDBJ databases">
        <title>Substantial Increase in Enzyme Production by Combined Drug-Resistance Mutations in Paenibacillus agaridevorans.</title>
        <authorList>
            <person name="Tanaka Y."/>
            <person name="Funane K."/>
            <person name="Hosaka T."/>
            <person name="Shiwa Y."/>
            <person name="Fujita N."/>
            <person name="Miyazaki T."/>
            <person name="Yoshikawa H."/>
            <person name="Murakami K."/>
            <person name="Kasahara K."/>
            <person name="Inaoka T."/>
            <person name="Hiraga Y."/>
            <person name="Ochi K."/>
        </authorList>
    </citation>
    <scope>NUCLEOTIDE SEQUENCE [LARGE SCALE GENOMIC DNA]</scope>
    <source>
        <strain evidence="1 2">T-3040</strain>
    </source>
</reference>
<accession>A0A2R5ETU2</accession>
<dbReference type="EMBL" id="BDQX01000080">
    <property type="protein sequence ID" value="GBG07203.1"/>
    <property type="molecule type" value="Genomic_DNA"/>
</dbReference>